<feature type="transmembrane region" description="Helical" evidence="7">
    <location>
        <begin position="49"/>
        <end position="67"/>
    </location>
</feature>
<organism evidence="8 9">
    <name type="scientific">Acidimangrovimonas pyrenivorans</name>
    <dbReference type="NCBI Taxonomy" id="2030798"/>
    <lineage>
        <taxon>Bacteria</taxon>
        <taxon>Pseudomonadati</taxon>
        <taxon>Pseudomonadota</taxon>
        <taxon>Alphaproteobacteria</taxon>
        <taxon>Rhodobacterales</taxon>
        <taxon>Paracoccaceae</taxon>
        <taxon>Acidimangrovimonas</taxon>
    </lineage>
</organism>
<evidence type="ECO:0000256" key="7">
    <source>
        <dbReference type="SAM" id="Phobius"/>
    </source>
</evidence>
<gene>
    <name evidence="8" type="ORF">ACFOES_21010</name>
</gene>
<evidence type="ECO:0000256" key="4">
    <source>
        <dbReference type="ARBA" id="ARBA00022692"/>
    </source>
</evidence>
<comment type="caution">
    <text evidence="8">The sequence shown here is derived from an EMBL/GenBank/DDBJ whole genome shotgun (WGS) entry which is preliminary data.</text>
</comment>
<keyword evidence="4 7" id="KW-0812">Transmembrane</keyword>
<sequence length="293" mass="30775">QGLHGHLSHDDRDGVQKLHRAPVPRVGGLALLAGQLLGGLALPAGMRELWWAVCLSVLPAFAAGLAEDITKRVGVRWRLAATILAGLLFSILTGYSIARVGLPGADALLALKWFAIPFTAFAIGGIANALNIIDGVNGLASGSAIIVLSGFALVAAQSGDGEMLALCLVSIGALAGFFVLNFPLGKLFLGDAGAYSTGFVLAVIAVMLPLRNPQLSPLIGLLALAYPVIETMVSIHRRTVRKGTNPGQPDRLHLHSLVYRHRARSLARALGLPHLRNAMTSVLLWLLPLLSVA</sequence>
<feature type="transmembrane region" description="Helical" evidence="7">
    <location>
        <begin position="192"/>
        <end position="210"/>
    </location>
</feature>
<comment type="subcellular location">
    <subcellularLocation>
        <location evidence="1">Cell membrane</location>
        <topology evidence="1">Multi-pass membrane protein</topology>
    </subcellularLocation>
</comment>
<dbReference type="Proteomes" id="UP001595443">
    <property type="component" value="Unassembled WGS sequence"/>
</dbReference>
<dbReference type="RefSeq" id="WP_377835687.1">
    <property type="nucleotide sequence ID" value="NZ_JBHRSK010000037.1"/>
</dbReference>
<feature type="transmembrane region" description="Helical" evidence="7">
    <location>
        <begin position="79"/>
        <end position="98"/>
    </location>
</feature>
<evidence type="ECO:0000256" key="2">
    <source>
        <dbReference type="ARBA" id="ARBA00022475"/>
    </source>
</evidence>
<keyword evidence="6 7" id="KW-0472">Membrane</keyword>
<keyword evidence="2" id="KW-1003">Cell membrane</keyword>
<proteinExistence type="predicted"/>
<dbReference type="PANTHER" id="PTHR22926:SF3">
    <property type="entry name" value="UNDECAPRENYL-PHOSPHATE ALPHA-N-ACETYLGLUCOSAMINYL 1-PHOSPHATE TRANSFERASE"/>
    <property type="match status" value="1"/>
</dbReference>
<evidence type="ECO:0000256" key="1">
    <source>
        <dbReference type="ARBA" id="ARBA00004651"/>
    </source>
</evidence>
<evidence type="ECO:0000313" key="9">
    <source>
        <dbReference type="Proteomes" id="UP001595443"/>
    </source>
</evidence>
<evidence type="ECO:0000256" key="3">
    <source>
        <dbReference type="ARBA" id="ARBA00022679"/>
    </source>
</evidence>
<feature type="non-terminal residue" evidence="8">
    <location>
        <position position="1"/>
    </location>
</feature>
<dbReference type="CDD" id="cd06912">
    <property type="entry name" value="GT_MraY_like"/>
    <property type="match status" value="1"/>
</dbReference>
<keyword evidence="9" id="KW-1185">Reference proteome</keyword>
<keyword evidence="5 7" id="KW-1133">Transmembrane helix</keyword>
<name>A0ABV7AP31_9RHOB</name>
<reference evidence="9" key="1">
    <citation type="journal article" date="2019" name="Int. J. Syst. Evol. Microbiol.">
        <title>The Global Catalogue of Microorganisms (GCM) 10K type strain sequencing project: providing services to taxonomists for standard genome sequencing and annotation.</title>
        <authorList>
            <consortium name="The Broad Institute Genomics Platform"/>
            <consortium name="The Broad Institute Genome Sequencing Center for Infectious Disease"/>
            <person name="Wu L."/>
            <person name="Ma J."/>
        </authorList>
    </citation>
    <scope>NUCLEOTIDE SEQUENCE [LARGE SCALE GENOMIC DNA]</scope>
    <source>
        <strain evidence="9">KCTC 62192</strain>
    </source>
</reference>
<evidence type="ECO:0000256" key="6">
    <source>
        <dbReference type="ARBA" id="ARBA00023136"/>
    </source>
</evidence>
<feature type="transmembrane region" description="Helical" evidence="7">
    <location>
        <begin position="110"/>
        <end position="130"/>
    </location>
</feature>
<accession>A0ABV7AP31</accession>
<dbReference type="PANTHER" id="PTHR22926">
    <property type="entry name" value="PHOSPHO-N-ACETYLMURAMOYL-PENTAPEPTIDE-TRANSFERASE"/>
    <property type="match status" value="1"/>
</dbReference>
<evidence type="ECO:0000313" key="8">
    <source>
        <dbReference type="EMBL" id="MFC2970585.1"/>
    </source>
</evidence>
<feature type="non-terminal residue" evidence="8">
    <location>
        <position position="293"/>
    </location>
</feature>
<dbReference type="Pfam" id="PF00953">
    <property type="entry name" value="Glycos_transf_4"/>
    <property type="match status" value="1"/>
</dbReference>
<dbReference type="InterPro" id="IPR000715">
    <property type="entry name" value="Glycosyl_transferase_4"/>
</dbReference>
<protein>
    <submittedName>
        <fullName evidence="8">Glycosyltransferase</fullName>
    </submittedName>
</protein>
<feature type="transmembrane region" description="Helical" evidence="7">
    <location>
        <begin position="137"/>
        <end position="157"/>
    </location>
</feature>
<keyword evidence="3" id="KW-0808">Transferase</keyword>
<evidence type="ECO:0000256" key="5">
    <source>
        <dbReference type="ARBA" id="ARBA00022989"/>
    </source>
</evidence>
<dbReference type="EMBL" id="JBHRSK010000037">
    <property type="protein sequence ID" value="MFC2970585.1"/>
    <property type="molecule type" value="Genomic_DNA"/>
</dbReference>
<feature type="transmembrane region" description="Helical" evidence="7">
    <location>
        <begin position="216"/>
        <end position="235"/>
    </location>
</feature>
<feature type="transmembrane region" description="Helical" evidence="7">
    <location>
        <begin position="163"/>
        <end position="180"/>
    </location>
</feature>